<dbReference type="GO" id="GO:0031267">
    <property type="term" value="F:small GTPase binding"/>
    <property type="evidence" value="ECO:0007669"/>
    <property type="project" value="InterPro"/>
</dbReference>
<dbReference type="Pfam" id="PF07159">
    <property type="entry name" value="CYRIA-B_Rac1-bd"/>
    <property type="match status" value="1"/>
</dbReference>
<comment type="caution">
    <text evidence="2">The sequence shown here is derived from an EMBL/GenBank/DDBJ whole genome shotgun (WGS) entry which is preliminary data.</text>
</comment>
<dbReference type="Proteomes" id="UP001515480">
    <property type="component" value="Unassembled WGS sequence"/>
</dbReference>
<sequence length="1260" mass="141406">MTESFDASHVFSQMAALPICLDEVQASLQGPTQRLHYEAVGERNPVGFADRNGFEGYSLQFADETKGLVELDALAERGGELASLVYTYRSVAKALPPTSGDEANKRKMYSASFEVLEPHINRIKALLFFKVDGIQKFCTNLHLLARNVVSSVKGKEKEIPCEALYMQLLYTLDVFVVLDSIKDAKACINNDFAFYKRAFQLCAKDVEKSKAEQITNEMKDLQPFWGLRQVLLNDLKREVQAIPGFDEVVATMASLAIDYLDNEWYVLPSEKHRLIRASAYALWLLDTHGSDREPKINAFKHKKIALKNFGRWLKRYPIVPLYGDMHANLQQLLGAMPNFATISASELFPANAREQAKNVAQYDVVQALPVFRKQAASYIAELSANDHCCKAPFIGSLPRDERTAFAQRLVDTVLKGFRLMLSVNSVMMEFISFKFSKPASDELIARRGGSASSATDYEKVLRYNLGSQEKTALVECLALLKGVHTAMSTIAGRLRESELLVRRAIHEATQYFIHTVMGPPTRKAVKYDKKLIRHQLMQLRNMCADWSDGVAIMDEDRIKSKQFKGSDHTKDYPARSVAPSPTQLWLIRATVQALCDERAPHMKATLLQDPDLPKETVKDMKDFLHKSASYPYLLRLPATLSSLADVSYMWMREYHLELCMRVQFPVSMSLPAILIEHIQSQGNSVLMPLLFSPMETYNDASASALRVHRQQFLFTEIEAELNLIFDNVLFNLSDQIFKHFKTRAAVALLQQHSNADGENAYDPEVRQATGKNFFAPLLGLRRVHLLGRSVHFARLLTQRMNAKLHDSLDLAIRRFEARDLGHVLELQRMLRVCRLTHELLSEWLPDIDPFDQLMTYANASVTFLSFSSRILEHAKETIKLDLLPNYAYRANGHTFQRPMKMPFTTEPERDALPRLRQHHMLFGTKQLNAEFQFAHARQTQSGVGPIHVEALLEVLGEGGLNGLLADLRAHVGDLIEFDITGYVAAVQEALPPNSKLPGYEYGASGCYLYFDAKLKDLAGYEELHSGVVHNFRRLGNAVVLLQMLDAAVQAQATSTLLHLPSYGGDHSVVKAASMVAGAHGESPEDSDTVEMARQVTSLCSPLASNASILLRSLVDAATVMARVKGTWLAGDSPQSDLSAADTTKAFYKVWSAVQFLFCTVPLEMTNGQTLDNVVLFGDGVPLAGALCLHFLGQRHRFELFDFAQHVLAVFSSSEGTSQQADTTLREFIGRYMTLKAITERAHAMFDTSHMPTCFNVWRYT</sequence>
<dbReference type="InterPro" id="IPR008081">
    <property type="entry name" value="Cytoplasmic_FMR1-int"/>
</dbReference>
<organism evidence="2 3">
    <name type="scientific">Prymnesium parvum</name>
    <name type="common">Toxic golden alga</name>
    <dbReference type="NCBI Taxonomy" id="97485"/>
    <lineage>
        <taxon>Eukaryota</taxon>
        <taxon>Haptista</taxon>
        <taxon>Haptophyta</taxon>
        <taxon>Prymnesiophyceae</taxon>
        <taxon>Prymnesiales</taxon>
        <taxon>Prymnesiaceae</taxon>
        <taxon>Prymnesium</taxon>
    </lineage>
</organism>
<dbReference type="PANTHER" id="PTHR12195">
    <property type="entry name" value="CYTOPLASMIC FMR1-INTERACTING PROTEIN-RELATED"/>
    <property type="match status" value="1"/>
</dbReference>
<feature type="domain" description="CYRIA/CYRIB Rac1 binding" evidence="1">
    <location>
        <begin position="106"/>
        <end position="220"/>
    </location>
</feature>
<dbReference type="PIRSF" id="PIRSF008153">
    <property type="entry name" value="FMR1_interacting"/>
    <property type="match status" value="1"/>
</dbReference>
<name>A0AB34IF62_PRYPA</name>
<dbReference type="Pfam" id="PF05994">
    <property type="entry name" value="FragX_IP"/>
    <property type="match status" value="1"/>
</dbReference>
<dbReference type="EMBL" id="JBGBPQ010000026">
    <property type="protein sequence ID" value="KAL1498933.1"/>
    <property type="molecule type" value="Genomic_DNA"/>
</dbReference>
<dbReference type="AlphaFoldDB" id="A0AB34IF62"/>
<dbReference type="GO" id="GO:0030833">
    <property type="term" value="P:regulation of actin filament polymerization"/>
    <property type="evidence" value="ECO:0007669"/>
    <property type="project" value="InterPro"/>
</dbReference>
<keyword evidence="3" id="KW-1185">Reference proteome</keyword>
<dbReference type="GO" id="GO:0005737">
    <property type="term" value="C:cytoplasm"/>
    <property type="evidence" value="ECO:0007669"/>
    <property type="project" value="UniProtKB-ARBA"/>
</dbReference>
<evidence type="ECO:0000313" key="3">
    <source>
        <dbReference type="Proteomes" id="UP001515480"/>
    </source>
</evidence>
<accession>A0AB34IF62</accession>
<protein>
    <recommendedName>
        <fullName evidence="1">CYRIA/CYRIB Rac1 binding domain-containing protein</fullName>
    </recommendedName>
</protein>
<evidence type="ECO:0000313" key="2">
    <source>
        <dbReference type="EMBL" id="KAL1498933.1"/>
    </source>
</evidence>
<evidence type="ECO:0000259" key="1">
    <source>
        <dbReference type="Pfam" id="PF07159"/>
    </source>
</evidence>
<dbReference type="InterPro" id="IPR009828">
    <property type="entry name" value="CYRIA/CYRIB_Rac1-bd"/>
</dbReference>
<dbReference type="PRINTS" id="PR01698">
    <property type="entry name" value="CYTOFMRPINTP"/>
</dbReference>
<reference evidence="2 3" key="1">
    <citation type="journal article" date="2024" name="Science">
        <title>Giant polyketide synthase enzymes in the biosynthesis of giant marine polyether toxins.</title>
        <authorList>
            <person name="Fallon T.R."/>
            <person name="Shende V.V."/>
            <person name="Wierzbicki I.H."/>
            <person name="Pendleton A.L."/>
            <person name="Watervoot N.F."/>
            <person name="Auber R.P."/>
            <person name="Gonzalez D.J."/>
            <person name="Wisecaver J.H."/>
            <person name="Moore B.S."/>
        </authorList>
    </citation>
    <scope>NUCLEOTIDE SEQUENCE [LARGE SCALE GENOMIC DNA]</scope>
    <source>
        <strain evidence="2 3">12B1</strain>
    </source>
</reference>
<proteinExistence type="predicted"/>
<gene>
    <name evidence="2" type="ORF">AB1Y20_013454</name>
</gene>